<gene>
    <name evidence="1" type="ORF">BOKJ2_LOCUS9128</name>
</gene>
<dbReference type="Proteomes" id="UP000783686">
    <property type="component" value="Unassembled WGS sequence"/>
</dbReference>
<dbReference type="Proteomes" id="UP000614601">
    <property type="component" value="Unassembled WGS sequence"/>
</dbReference>
<protein>
    <submittedName>
        <fullName evidence="1">Uncharacterized protein</fullName>
    </submittedName>
</protein>
<dbReference type="EMBL" id="CAJFDH010000004">
    <property type="protein sequence ID" value="CAD5220806.1"/>
    <property type="molecule type" value="Genomic_DNA"/>
</dbReference>
<sequence length="68" mass="7216">MDDGVIIDKQPGAMNQNYVNPPPPPPDDQNCCASCFKDSCECCGIGICATIIGCCACEEICERCCCCC</sequence>
<accession>A0A811L0Z9</accession>
<keyword evidence="2" id="KW-1185">Reference proteome</keyword>
<proteinExistence type="predicted"/>
<comment type="caution">
    <text evidence="1">The sequence shown here is derived from an EMBL/GenBank/DDBJ whole genome shotgun (WGS) entry which is preliminary data.</text>
</comment>
<evidence type="ECO:0000313" key="1">
    <source>
        <dbReference type="EMBL" id="CAD5220806.1"/>
    </source>
</evidence>
<organism evidence="1 2">
    <name type="scientific">Bursaphelenchus okinawaensis</name>
    <dbReference type="NCBI Taxonomy" id="465554"/>
    <lineage>
        <taxon>Eukaryota</taxon>
        <taxon>Metazoa</taxon>
        <taxon>Ecdysozoa</taxon>
        <taxon>Nematoda</taxon>
        <taxon>Chromadorea</taxon>
        <taxon>Rhabditida</taxon>
        <taxon>Tylenchina</taxon>
        <taxon>Tylenchomorpha</taxon>
        <taxon>Aphelenchoidea</taxon>
        <taxon>Aphelenchoididae</taxon>
        <taxon>Bursaphelenchus</taxon>
    </lineage>
</organism>
<name>A0A811L0Z9_9BILA</name>
<dbReference type="AlphaFoldDB" id="A0A811L0Z9"/>
<dbReference type="EMBL" id="CAJFCW020000004">
    <property type="protein sequence ID" value="CAG9114160.1"/>
    <property type="molecule type" value="Genomic_DNA"/>
</dbReference>
<evidence type="ECO:0000313" key="2">
    <source>
        <dbReference type="Proteomes" id="UP000614601"/>
    </source>
</evidence>
<reference evidence="1" key="1">
    <citation type="submission" date="2020-09" db="EMBL/GenBank/DDBJ databases">
        <authorList>
            <person name="Kikuchi T."/>
        </authorList>
    </citation>
    <scope>NUCLEOTIDE SEQUENCE</scope>
    <source>
        <strain evidence="1">SH1</strain>
    </source>
</reference>